<feature type="compositionally biased region" description="Polar residues" evidence="1">
    <location>
        <begin position="72"/>
        <end position="83"/>
    </location>
</feature>
<protein>
    <recommendedName>
        <fullName evidence="2">PD-(D/E)XK nuclease-like domain-containing protein</fullName>
    </recommendedName>
</protein>
<organism evidence="3 4">
    <name type="scientific">Aspergillus calidoustus</name>
    <dbReference type="NCBI Taxonomy" id="454130"/>
    <lineage>
        <taxon>Eukaryota</taxon>
        <taxon>Fungi</taxon>
        <taxon>Dikarya</taxon>
        <taxon>Ascomycota</taxon>
        <taxon>Pezizomycotina</taxon>
        <taxon>Eurotiomycetes</taxon>
        <taxon>Eurotiomycetidae</taxon>
        <taxon>Eurotiales</taxon>
        <taxon>Aspergillaceae</taxon>
        <taxon>Aspergillus</taxon>
        <taxon>Aspergillus subgen. Nidulantes</taxon>
    </lineage>
</organism>
<feature type="domain" description="PD-(D/E)XK nuclease-like" evidence="2">
    <location>
        <begin position="143"/>
        <end position="395"/>
    </location>
</feature>
<feature type="region of interest" description="Disordered" evidence="1">
    <location>
        <begin position="1"/>
        <end position="86"/>
    </location>
</feature>
<evidence type="ECO:0000313" key="3">
    <source>
        <dbReference type="EMBL" id="CEL12030.1"/>
    </source>
</evidence>
<dbReference type="STRING" id="454130.A0A0U5GME7"/>
<proteinExistence type="predicted"/>
<keyword evidence="4" id="KW-1185">Reference proteome</keyword>
<evidence type="ECO:0000313" key="4">
    <source>
        <dbReference type="Proteomes" id="UP000054771"/>
    </source>
</evidence>
<evidence type="ECO:0000259" key="2">
    <source>
        <dbReference type="Pfam" id="PF20516"/>
    </source>
</evidence>
<dbReference type="Pfam" id="PF20516">
    <property type="entry name" value="PDDEXK_12"/>
    <property type="match status" value="1"/>
</dbReference>
<gene>
    <name evidence="3" type="ORF">ASPCAL15123</name>
</gene>
<sequence length="413" mass="46256">MKRKDIHSWLSGVPEQNPTPPATPPANIDGGHHTKRQKMSQRGKSTSRKRRIQDDTTSSITDLTERTRFDPSIQSSSGTSRQRSPVRDLLNELPLSSPSIHCTRPKSVPLPDSVRSLRQVLGLDFGVKLIPAPLKDKIRSEAPDEAIDIPDAAFYDAVNATPDELDALWLDVTEIYNEAAEAEEHGQDENAWGTGVVQAILRRGVKRHPILQWKNVQTQSIDPGLLPRLPHKNAVSKKVDYTFAFSIRDPQVKDIYNNFWNTFPDQTVSQTTDPFTKRVALFSGIEVKQSNGGSTEALVQLAIWLAAGLEKLSHLQGLHGEKSDSHVLLPAIGWTVIGHDWNLYIAFRGCFEGQDRIYVDGPVESLSASTRTYYGIFKLIDLVRRLSSYAEEVYWPWMKSEILTPPADTDRGM</sequence>
<dbReference type="OrthoDB" id="5426977at2759"/>
<accession>A0A0U5GME7</accession>
<feature type="compositionally biased region" description="Basic residues" evidence="1">
    <location>
        <begin position="33"/>
        <end position="51"/>
    </location>
</feature>
<name>A0A0U5GME7_ASPCI</name>
<dbReference type="EMBL" id="CDMC01000047">
    <property type="protein sequence ID" value="CEL12030.1"/>
    <property type="molecule type" value="Genomic_DNA"/>
</dbReference>
<evidence type="ECO:0000256" key="1">
    <source>
        <dbReference type="SAM" id="MobiDB-lite"/>
    </source>
</evidence>
<dbReference type="InterPro" id="IPR046797">
    <property type="entry name" value="PDDEXK_12"/>
</dbReference>
<dbReference type="Proteomes" id="UP000054771">
    <property type="component" value="Unassembled WGS sequence"/>
</dbReference>
<reference evidence="4" key="1">
    <citation type="journal article" date="2016" name="Genome Announc.">
        <title>Draft genome sequences of fungus Aspergillus calidoustus.</title>
        <authorList>
            <person name="Horn F."/>
            <person name="Linde J."/>
            <person name="Mattern D.J."/>
            <person name="Walther G."/>
            <person name="Guthke R."/>
            <person name="Scherlach K."/>
            <person name="Martin K."/>
            <person name="Brakhage A.A."/>
            <person name="Petzke L."/>
            <person name="Valiante V."/>
        </authorList>
    </citation>
    <scope>NUCLEOTIDE SEQUENCE [LARGE SCALE GENOMIC DNA]</scope>
    <source>
        <strain evidence="4">SF006504</strain>
    </source>
</reference>
<dbReference type="AlphaFoldDB" id="A0A0U5GME7"/>
<dbReference type="OMA" id="QDENAWG"/>